<dbReference type="InterPro" id="IPR040255">
    <property type="entry name" value="Non-specific_endonuclease"/>
</dbReference>
<dbReference type="Gene3D" id="3.40.570.10">
    <property type="entry name" value="Extracellular Endonuclease, subunit A"/>
    <property type="match status" value="1"/>
</dbReference>
<dbReference type="PANTHER" id="PTHR13966:SF5">
    <property type="entry name" value="ENDONUCLEASE G, MITOCHONDRIAL"/>
    <property type="match status" value="1"/>
</dbReference>
<feature type="active site" description="Proton acceptor" evidence="8">
    <location>
        <position position="151"/>
    </location>
</feature>
<dbReference type="EMBL" id="SNSA01000004">
    <property type="protein sequence ID" value="TEU27597.1"/>
    <property type="molecule type" value="Genomic_DNA"/>
</dbReference>
<keyword evidence="6 10" id="KW-0378">Hydrolase</keyword>
<evidence type="ECO:0000256" key="5">
    <source>
        <dbReference type="ARBA" id="ARBA00022759"/>
    </source>
</evidence>
<comment type="cofactor">
    <cofactor evidence="1 10">
        <name>Mg(2+)</name>
        <dbReference type="ChEBI" id="CHEBI:18420"/>
    </cofactor>
</comment>
<keyword evidence="5 10" id="KW-0255">Endonuclease</keyword>
<evidence type="ECO:0000313" key="14">
    <source>
        <dbReference type="Proteomes" id="UP000297445"/>
    </source>
</evidence>
<evidence type="ECO:0000259" key="12">
    <source>
        <dbReference type="SMART" id="SM00892"/>
    </source>
</evidence>
<organism evidence="13 14">
    <name type="scientific">Acinetobacter seifertii</name>
    <dbReference type="NCBI Taxonomy" id="1530123"/>
    <lineage>
        <taxon>Bacteria</taxon>
        <taxon>Pseudomonadati</taxon>
        <taxon>Pseudomonadota</taxon>
        <taxon>Gammaproteobacteria</taxon>
        <taxon>Moraxellales</taxon>
        <taxon>Moraxellaceae</taxon>
        <taxon>Acinetobacter</taxon>
        <taxon>Acinetobacter calcoaceticus/baumannii complex</taxon>
    </lineage>
</organism>
<evidence type="ECO:0000256" key="6">
    <source>
        <dbReference type="ARBA" id="ARBA00022801"/>
    </source>
</evidence>
<dbReference type="AlphaFoldDB" id="A0A5E9PF56"/>
<dbReference type="SMART" id="SM00892">
    <property type="entry name" value="Endonuclease_NS"/>
    <property type="match status" value="1"/>
</dbReference>
<reference evidence="13 14" key="1">
    <citation type="submission" date="2019-03" db="EMBL/GenBank/DDBJ databases">
        <title>Draft genome sequence of an environmental Acinetobacter seifertii from Brazil.</title>
        <authorList>
            <person name="Furlan J.P.R."/>
            <person name="Stehling E.G."/>
        </authorList>
    </citation>
    <scope>NUCLEOTIDE SEQUENCE [LARGE SCALE GENOMIC DNA]</scope>
    <source>
        <strain evidence="13 14">SAb133</strain>
    </source>
</reference>
<dbReference type="InterPro" id="IPR020821">
    <property type="entry name" value="ENPP1-3/EXOG-like_nuc-like"/>
</dbReference>
<proteinExistence type="inferred from homology"/>
<feature type="binding site" evidence="9">
    <location>
        <position position="181"/>
    </location>
    <ligand>
        <name>Mg(2+)</name>
        <dbReference type="ChEBI" id="CHEBI:18420"/>
        <note>catalytic</note>
    </ligand>
</feature>
<evidence type="ECO:0000256" key="7">
    <source>
        <dbReference type="ARBA" id="ARBA00022842"/>
    </source>
</evidence>
<gene>
    <name evidence="13" type="ORF">E2R16_09620</name>
</gene>
<sequence>MDSGIDRNMASKKSSSGIFGDFSLSEHFGKIVLAGVAAGSFAIAFGGEKISQWFSPLSTNSTCLNQFYREVPPALNKESLKKDSYALCFNGFNVLYSGMSKTPLWSAEYLSPERLSTKIKREDNFHEETRVPERHRSLLSDYRGSGYDRGHMSPNGDMPTKDSQYDSFSLSNMVPQAPKNNQEVWRKLEDATRAVVTKQKQDAYIVTGPIFEGQRLKTIGRGVIVPSAVYKAVYYPKTGAIGAYYAPNNNSQQVKVVSVCYLEEKLGINLFPQLTEQQKRNIYRLPLTSSQVKPNQKLDYLHWDGESQCEQDLTKDQIHALQDQFKKQKSTSSEPMESKVPSIDEETRKAIVKQLVEALVNYFLQIIK</sequence>
<keyword evidence="4 9" id="KW-0479">Metal-binding</keyword>
<dbReference type="EC" id="3.1.30.-" evidence="10"/>
<dbReference type="Pfam" id="PF01223">
    <property type="entry name" value="Endonuclease_NS"/>
    <property type="match status" value="1"/>
</dbReference>
<dbReference type="SMART" id="SM00477">
    <property type="entry name" value="NUC"/>
    <property type="match status" value="1"/>
</dbReference>
<dbReference type="InterPro" id="IPR044929">
    <property type="entry name" value="DNA/RNA_non-sp_Endonuclease_sf"/>
</dbReference>
<evidence type="ECO:0000256" key="4">
    <source>
        <dbReference type="ARBA" id="ARBA00022723"/>
    </source>
</evidence>
<feature type="domain" description="DNA/RNA non-specific endonuclease/pyrophosphatase/phosphodiesterase" evidence="12">
    <location>
        <begin position="88"/>
        <end position="277"/>
    </location>
</feature>
<evidence type="ECO:0000256" key="8">
    <source>
        <dbReference type="PIRSR" id="PIRSR640255-1"/>
    </source>
</evidence>
<dbReference type="CDD" id="cd00091">
    <property type="entry name" value="NUC"/>
    <property type="match status" value="1"/>
</dbReference>
<dbReference type="GO" id="GO:0003676">
    <property type="term" value="F:nucleic acid binding"/>
    <property type="evidence" value="ECO:0007669"/>
    <property type="project" value="InterPro"/>
</dbReference>
<dbReference type="Proteomes" id="UP000297445">
    <property type="component" value="Unassembled WGS sequence"/>
</dbReference>
<dbReference type="InterPro" id="IPR018524">
    <property type="entry name" value="DNA/RNA_endonuclease_AS"/>
</dbReference>
<feature type="domain" description="ENPP1-3/EXOG-like endonuclease/phosphodiesterase" evidence="11">
    <location>
        <begin position="89"/>
        <end position="277"/>
    </location>
</feature>
<evidence type="ECO:0000256" key="10">
    <source>
        <dbReference type="RuleBase" id="RU366055"/>
    </source>
</evidence>
<comment type="caution">
    <text evidence="13">The sequence shown here is derived from an EMBL/GenBank/DDBJ whole genome shotgun (WGS) entry which is preliminary data.</text>
</comment>
<keyword evidence="7" id="KW-0460">Magnesium</keyword>
<dbReference type="GO" id="GO:0004519">
    <property type="term" value="F:endonuclease activity"/>
    <property type="evidence" value="ECO:0007669"/>
    <property type="project" value="UniProtKB-UniRule"/>
</dbReference>
<evidence type="ECO:0000256" key="9">
    <source>
        <dbReference type="PIRSR" id="PIRSR640255-2"/>
    </source>
</evidence>
<evidence type="ECO:0000256" key="2">
    <source>
        <dbReference type="ARBA" id="ARBA00010052"/>
    </source>
</evidence>
<dbReference type="SUPFAM" id="SSF54060">
    <property type="entry name" value="His-Me finger endonucleases"/>
    <property type="match status" value="1"/>
</dbReference>
<evidence type="ECO:0000313" key="13">
    <source>
        <dbReference type="EMBL" id="TEU27597.1"/>
    </source>
</evidence>
<evidence type="ECO:0000259" key="11">
    <source>
        <dbReference type="SMART" id="SM00477"/>
    </source>
</evidence>
<name>A0A5E9PF56_9GAMM</name>
<dbReference type="GO" id="GO:0046872">
    <property type="term" value="F:metal ion binding"/>
    <property type="evidence" value="ECO:0007669"/>
    <property type="project" value="UniProtKB-KW"/>
</dbReference>
<dbReference type="PROSITE" id="PS01070">
    <property type="entry name" value="NUCLEASE_NON_SPEC"/>
    <property type="match status" value="1"/>
</dbReference>
<comment type="similarity">
    <text evidence="2 10">Belongs to the DNA/RNA non-specific endonuclease family.</text>
</comment>
<evidence type="ECO:0000256" key="3">
    <source>
        <dbReference type="ARBA" id="ARBA00022722"/>
    </source>
</evidence>
<dbReference type="GO" id="GO:0016787">
    <property type="term" value="F:hydrolase activity"/>
    <property type="evidence" value="ECO:0007669"/>
    <property type="project" value="UniProtKB-KW"/>
</dbReference>
<accession>A0A5E9PF56</accession>
<evidence type="ECO:0000256" key="1">
    <source>
        <dbReference type="ARBA" id="ARBA00001946"/>
    </source>
</evidence>
<keyword evidence="3 10" id="KW-0540">Nuclease</keyword>
<protein>
    <recommendedName>
        <fullName evidence="10">Endonuclease</fullName>
        <ecNumber evidence="10">3.1.30.-</ecNumber>
    </recommendedName>
</protein>
<dbReference type="InterPro" id="IPR044925">
    <property type="entry name" value="His-Me_finger_sf"/>
</dbReference>
<dbReference type="InterPro" id="IPR001604">
    <property type="entry name" value="Endo_G_ENPP1-like_dom"/>
</dbReference>
<dbReference type="PANTHER" id="PTHR13966">
    <property type="entry name" value="ENDONUCLEASE RELATED"/>
    <property type="match status" value="1"/>
</dbReference>